<dbReference type="Proteomes" id="UP000694388">
    <property type="component" value="Unplaced"/>
</dbReference>
<sequence length="363" mass="41389">MTEVEERLCKYLLREHFGELVCRVGTELVRAGSLNLRQLVSRIGVSPKQVRKALCVLIQHGMVTFEAMERGLVRYQSVRTALLRIPRYPRYIYVAKTLYGDTGELLLEEILQHGELTMSDAIRRVADRLTETSNGESHRVLYSEVAKTFCDLVNTHFLQKCPQVIGTAVQAAAPTLESVEREEYAIPTIPLTVLDTLDDHLPDLHTSLRTLAQCSLVSIVQERFGSRPARIFRLLLSKRHLEQKQVEDFAMIPSKEAKGMLYTMLSENFISLQELPKTPDFAPARTFYLYTVKVQPTASMILQRCYKVEKRVLRLFEKSQRIEAIVASVQASGADQSQLQEIEEMITAPEQQQLDHLKASIKR</sequence>
<dbReference type="InterPro" id="IPR055207">
    <property type="entry name" value="POLR3C_WHD"/>
</dbReference>
<dbReference type="Gene3D" id="1.10.10.10">
    <property type="entry name" value="Winged helix-like DNA-binding domain superfamily/Winged helix DNA-binding domain"/>
    <property type="match status" value="3"/>
</dbReference>
<feature type="domain" description="RNA polymerase III subunit RPC82-related helix-turn-helix" evidence="10">
    <location>
        <begin position="8"/>
        <end position="65"/>
    </location>
</feature>
<evidence type="ECO:0000259" key="11">
    <source>
        <dbReference type="Pfam" id="PF22536"/>
    </source>
</evidence>
<dbReference type="Ensembl" id="ENSEBUT00000025284.1">
    <property type="protein sequence ID" value="ENSEBUP00000024708.1"/>
    <property type="gene ID" value="ENSEBUG00000015243.1"/>
</dbReference>
<evidence type="ECO:0000256" key="8">
    <source>
        <dbReference type="ARBA" id="ARBA00023242"/>
    </source>
</evidence>
<protein>
    <recommendedName>
        <fullName evidence="5 9">DNA-directed RNA polymerase III subunit RPC3</fullName>
        <shortName evidence="9">RNA polymerase III subunit C3</shortName>
    </recommendedName>
</protein>
<keyword evidence="13" id="KW-1185">Reference proteome</keyword>
<dbReference type="SUPFAM" id="SSF46785">
    <property type="entry name" value="Winged helix' DNA-binding domain"/>
    <property type="match status" value="1"/>
</dbReference>
<dbReference type="InterPro" id="IPR039748">
    <property type="entry name" value="RPC3"/>
</dbReference>
<reference evidence="12" key="1">
    <citation type="submission" date="2025-08" db="UniProtKB">
        <authorList>
            <consortium name="Ensembl"/>
        </authorList>
    </citation>
    <scope>IDENTIFICATION</scope>
</reference>
<dbReference type="FunFam" id="1.10.10.10:FF:000218">
    <property type="entry name" value="DNA-directed RNA polymerase III subunit RPC3"/>
    <property type="match status" value="1"/>
</dbReference>
<evidence type="ECO:0000256" key="3">
    <source>
        <dbReference type="ARBA" id="ARBA00007206"/>
    </source>
</evidence>
<evidence type="ECO:0000256" key="6">
    <source>
        <dbReference type="ARBA" id="ARBA00022478"/>
    </source>
</evidence>
<comment type="subcellular location">
    <subcellularLocation>
        <location evidence="1 9">Nucleus</location>
    </subcellularLocation>
</comment>
<evidence type="ECO:0000256" key="7">
    <source>
        <dbReference type="ARBA" id="ARBA00023163"/>
    </source>
</evidence>
<dbReference type="GO" id="GO:0005666">
    <property type="term" value="C:RNA polymerase III complex"/>
    <property type="evidence" value="ECO:0007669"/>
    <property type="project" value="UniProtKB-UniRule"/>
</dbReference>
<feature type="domain" description="DNA-directed RNA polymerase III subunit RPC3 winged-helix" evidence="11">
    <location>
        <begin position="218"/>
        <end position="292"/>
    </location>
</feature>
<evidence type="ECO:0000313" key="12">
    <source>
        <dbReference type="Ensembl" id="ENSEBUP00000024708.1"/>
    </source>
</evidence>
<dbReference type="Pfam" id="PF20912">
    <property type="entry name" value="RPC3_helical"/>
    <property type="match status" value="1"/>
</dbReference>
<evidence type="ECO:0000256" key="2">
    <source>
        <dbReference type="ARBA" id="ARBA00006835"/>
    </source>
</evidence>
<dbReference type="InterPro" id="IPR036390">
    <property type="entry name" value="WH_DNA-bd_sf"/>
</dbReference>
<comment type="function">
    <text evidence="9">DNA-dependent RNA polymerase catalyzes the transcription of DNA into RNA using the four ribonucleoside triphosphates as substrates. Specific core component of RNA polymerase III which synthesizes small RNAs, such as 5S rRNA and tRNAs.</text>
</comment>
<dbReference type="InterPro" id="IPR036388">
    <property type="entry name" value="WH-like_DNA-bd_sf"/>
</dbReference>
<dbReference type="FunFam" id="1.10.10.10:FF:000262">
    <property type="entry name" value="DNA-directed RNA polymerase III subunit RPC3"/>
    <property type="match status" value="1"/>
</dbReference>
<proteinExistence type="inferred from homology"/>
<comment type="subunit">
    <text evidence="4 9">Component of the RNA polymerase III (Pol III) complex consisting of 17 subunits.</text>
</comment>
<comment type="similarity">
    <text evidence="3 9">Belongs to the eukaryotic RPC3/POLR3C RNA polymerase subunit family.</text>
</comment>
<keyword evidence="6 9" id="KW-0240">DNA-directed RNA polymerase</keyword>
<dbReference type="FunFam" id="1.10.10.10:FF:000199">
    <property type="entry name" value="DNA-directed RNA polymerase III subunit RPC3"/>
    <property type="match status" value="1"/>
</dbReference>
<dbReference type="PANTHER" id="PTHR12949:SF0">
    <property type="entry name" value="DNA-DIRECTED RNA POLYMERASE III SUBUNIT RPC3"/>
    <property type="match status" value="1"/>
</dbReference>
<dbReference type="GO" id="GO:0003697">
    <property type="term" value="F:single-stranded DNA binding"/>
    <property type="evidence" value="ECO:0007669"/>
    <property type="project" value="UniProtKB-UniRule"/>
</dbReference>
<dbReference type="Pfam" id="PF08221">
    <property type="entry name" value="HTH_9"/>
    <property type="match status" value="1"/>
</dbReference>
<organism evidence="12 13">
    <name type="scientific">Eptatretus burgeri</name>
    <name type="common">Inshore hagfish</name>
    <dbReference type="NCBI Taxonomy" id="7764"/>
    <lineage>
        <taxon>Eukaryota</taxon>
        <taxon>Metazoa</taxon>
        <taxon>Chordata</taxon>
        <taxon>Craniata</taxon>
        <taxon>Vertebrata</taxon>
        <taxon>Cyclostomata</taxon>
        <taxon>Myxini</taxon>
        <taxon>Myxiniformes</taxon>
        <taxon>Myxinidae</taxon>
        <taxon>Eptatretinae</taxon>
        <taxon>Eptatretus</taxon>
    </lineage>
</organism>
<evidence type="ECO:0000256" key="4">
    <source>
        <dbReference type="ARBA" id="ARBA00011206"/>
    </source>
</evidence>
<accession>A0A8C4R5N6</accession>
<evidence type="ECO:0000259" key="10">
    <source>
        <dbReference type="Pfam" id="PF08221"/>
    </source>
</evidence>
<evidence type="ECO:0000256" key="1">
    <source>
        <dbReference type="ARBA" id="ARBA00004123"/>
    </source>
</evidence>
<evidence type="ECO:0000256" key="5">
    <source>
        <dbReference type="ARBA" id="ARBA00016689"/>
    </source>
</evidence>
<dbReference type="AlphaFoldDB" id="A0A8C4R5N6"/>
<dbReference type="OMA" id="ANACSAR"/>
<dbReference type="InterPro" id="IPR013197">
    <property type="entry name" value="RNA_pol_III_RPC82-rel_HTH"/>
</dbReference>
<reference evidence="12" key="2">
    <citation type="submission" date="2025-09" db="UniProtKB">
        <authorList>
            <consortium name="Ensembl"/>
        </authorList>
    </citation>
    <scope>IDENTIFICATION</scope>
</reference>
<name>A0A8C4R5N6_EPTBU</name>
<dbReference type="Pfam" id="PF22536">
    <property type="entry name" value="WHD_POLR3C"/>
    <property type="match status" value="1"/>
</dbReference>
<dbReference type="Gene3D" id="6.10.140.1450">
    <property type="match status" value="1"/>
</dbReference>
<keyword evidence="7 9" id="KW-0804">Transcription</keyword>
<comment type="similarity">
    <text evidence="2">Belongs to the RNA polymerase beta chain family.</text>
</comment>
<keyword evidence="8 9" id="KW-0539">Nucleus</keyword>
<dbReference type="GeneTree" id="ENSGT00390000002799"/>
<dbReference type="PANTHER" id="PTHR12949">
    <property type="entry name" value="RNA POLYMERASE III DNA DIRECTED -RELATED"/>
    <property type="match status" value="1"/>
</dbReference>
<evidence type="ECO:0000313" key="13">
    <source>
        <dbReference type="Proteomes" id="UP000694388"/>
    </source>
</evidence>
<evidence type="ECO:0000256" key="9">
    <source>
        <dbReference type="RuleBase" id="RU367076"/>
    </source>
</evidence>